<keyword evidence="17" id="KW-1185">Reference proteome</keyword>
<evidence type="ECO:0000256" key="1">
    <source>
        <dbReference type="ARBA" id="ARBA00022485"/>
    </source>
</evidence>
<dbReference type="InterPro" id="IPR014017">
    <property type="entry name" value="DNA_helicase_UvrD-like_C"/>
</dbReference>
<gene>
    <name evidence="14 16" type="primary">addB</name>
    <name evidence="16" type="ORF">ACJEBI_24835</name>
</gene>
<keyword evidence="12 14" id="KW-0238">DNA-binding</keyword>
<keyword evidence="9 14" id="KW-0067">ATP-binding</keyword>
<feature type="domain" description="UvrD-like helicase C-terminal" evidence="15">
    <location>
        <begin position="280"/>
        <end position="586"/>
    </location>
</feature>
<evidence type="ECO:0000256" key="14">
    <source>
        <dbReference type="HAMAP-Rule" id="MF_01452"/>
    </source>
</evidence>
<keyword evidence="8 14" id="KW-0269">Exonuclease</keyword>
<feature type="binding site" evidence="14">
    <location>
        <position position="1125"/>
    </location>
    <ligand>
        <name>[4Fe-4S] cluster</name>
        <dbReference type="ChEBI" id="CHEBI:49883"/>
    </ligand>
</feature>
<evidence type="ECO:0000256" key="5">
    <source>
        <dbReference type="ARBA" id="ARBA00022763"/>
    </source>
</evidence>
<evidence type="ECO:0000256" key="13">
    <source>
        <dbReference type="ARBA" id="ARBA00023204"/>
    </source>
</evidence>
<keyword evidence="7 14" id="KW-0347">Helicase</keyword>
<keyword evidence="2 14" id="KW-0540">Nuclease</keyword>
<keyword evidence="11 14" id="KW-0411">Iron-sulfur</keyword>
<dbReference type="InterPro" id="IPR027417">
    <property type="entry name" value="P-loop_NTPase"/>
</dbReference>
<dbReference type="HAMAP" id="MF_01452">
    <property type="entry name" value="AddB_type1"/>
    <property type="match status" value="1"/>
</dbReference>
<dbReference type="Gene3D" id="3.90.320.10">
    <property type="match status" value="1"/>
</dbReference>
<evidence type="ECO:0000256" key="7">
    <source>
        <dbReference type="ARBA" id="ARBA00022806"/>
    </source>
</evidence>
<dbReference type="PANTHER" id="PTHR30591">
    <property type="entry name" value="RECBCD ENZYME SUBUNIT RECC"/>
    <property type="match status" value="1"/>
</dbReference>
<comment type="function">
    <text evidence="14">The heterodimer acts as both an ATP-dependent DNA helicase and an ATP-dependent, dual-direction single-stranded exonuclease. Recognizes the chi site generating a DNA molecule suitable for the initiation of homologous recombination. The AddB subunit has 5' -&gt; 3' nuclease activity but not helicase activity.</text>
</comment>
<dbReference type="GO" id="GO:0016787">
    <property type="term" value="F:hydrolase activity"/>
    <property type="evidence" value="ECO:0007669"/>
    <property type="project" value="UniProtKB-KW"/>
</dbReference>
<dbReference type="EMBL" id="JBJHQH010000026">
    <property type="protein sequence ID" value="MFK9094687.1"/>
    <property type="molecule type" value="Genomic_DNA"/>
</dbReference>
<dbReference type="InterPro" id="IPR011604">
    <property type="entry name" value="PDDEXK-like_dom_sf"/>
</dbReference>
<dbReference type="Gene3D" id="6.10.140.1030">
    <property type="match status" value="1"/>
</dbReference>
<name>A0ABW8RQ47_9BACI</name>
<feature type="binding site" evidence="14">
    <location>
        <position position="801"/>
    </location>
    <ligand>
        <name>[4Fe-4S] cluster</name>
        <dbReference type="ChEBI" id="CHEBI:49883"/>
    </ligand>
</feature>
<dbReference type="Pfam" id="PF12705">
    <property type="entry name" value="PDDEXK_1"/>
    <property type="match status" value="1"/>
</dbReference>
<dbReference type="Proteomes" id="UP001623041">
    <property type="component" value="Unassembled WGS sequence"/>
</dbReference>
<comment type="cofactor">
    <cofactor evidence="14">
        <name>[4Fe-4S] cluster</name>
        <dbReference type="ChEBI" id="CHEBI:49883"/>
    </cofactor>
    <text evidence="14">Binds 1 [4Fe-4S] cluster.</text>
</comment>
<proteinExistence type="inferred from homology"/>
<comment type="similarity">
    <text evidence="14">Belongs to the helicase family. AddB/RexB type 1 subfamily.</text>
</comment>
<dbReference type="PROSITE" id="PS51217">
    <property type="entry name" value="UVRD_HELICASE_CTER"/>
    <property type="match status" value="1"/>
</dbReference>
<dbReference type="Gene3D" id="3.40.50.300">
    <property type="entry name" value="P-loop containing nucleotide triphosphate hydrolases"/>
    <property type="match status" value="3"/>
</dbReference>
<keyword evidence="6 14" id="KW-0378">Hydrolase</keyword>
<evidence type="ECO:0000256" key="6">
    <source>
        <dbReference type="ARBA" id="ARBA00022801"/>
    </source>
</evidence>
<evidence type="ECO:0000256" key="3">
    <source>
        <dbReference type="ARBA" id="ARBA00022723"/>
    </source>
</evidence>
<evidence type="ECO:0000256" key="2">
    <source>
        <dbReference type="ARBA" id="ARBA00022722"/>
    </source>
</evidence>
<feature type="binding site" evidence="14">
    <location>
        <position position="1131"/>
    </location>
    <ligand>
        <name>[4Fe-4S] cluster</name>
        <dbReference type="ChEBI" id="CHEBI:49883"/>
    </ligand>
</feature>
<dbReference type="Pfam" id="PF13361">
    <property type="entry name" value="UvrD_C"/>
    <property type="match status" value="1"/>
</dbReference>
<dbReference type="PANTHER" id="PTHR30591:SF1">
    <property type="entry name" value="RECBCD ENZYME SUBUNIT RECC"/>
    <property type="match status" value="1"/>
</dbReference>
<dbReference type="NCBIfam" id="TIGR02773">
    <property type="entry name" value="addB_Gpos"/>
    <property type="match status" value="1"/>
</dbReference>
<dbReference type="SUPFAM" id="SSF52540">
    <property type="entry name" value="P-loop containing nucleoside triphosphate hydrolases"/>
    <property type="match status" value="1"/>
</dbReference>
<keyword evidence="13 14" id="KW-0234">DNA repair</keyword>
<dbReference type="InterPro" id="IPR049035">
    <property type="entry name" value="ADDB_N"/>
</dbReference>
<evidence type="ECO:0000256" key="10">
    <source>
        <dbReference type="ARBA" id="ARBA00023004"/>
    </source>
</evidence>
<evidence type="ECO:0000256" key="4">
    <source>
        <dbReference type="ARBA" id="ARBA00022741"/>
    </source>
</evidence>
<dbReference type="InterPro" id="IPR038726">
    <property type="entry name" value="PDDEXK_AddAB-type"/>
</dbReference>
<evidence type="ECO:0000256" key="9">
    <source>
        <dbReference type="ARBA" id="ARBA00022840"/>
    </source>
</evidence>
<keyword evidence="3 14" id="KW-0479">Metal-binding</keyword>
<evidence type="ECO:0000259" key="15">
    <source>
        <dbReference type="PROSITE" id="PS51217"/>
    </source>
</evidence>
<evidence type="ECO:0000313" key="16">
    <source>
        <dbReference type="EMBL" id="MFK9094687.1"/>
    </source>
</evidence>
<dbReference type="GO" id="GO:0003678">
    <property type="term" value="F:DNA helicase activity"/>
    <property type="evidence" value="ECO:0007669"/>
    <property type="project" value="UniProtKB-EC"/>
</dbReference>
<accession>A0ABW8RQ47</accession>
<sequence length="1165" mass="134238">MSLRMVIGRTGSGKTTMFLDEIRDRLVENPEGTPIIYIVPEQMTFLSEYRLATDSSIGGMIRAQVFSFSRLAWRILQETGGISRTHLSSVGMNMLIRKIIDEQKENLKIFQRAADKNGFVQQLEQMITEFKRYCLRPEELLKEAAQFNSKDTSASKALHDKLKDLEIIYTKFEDEIFGKYIDSEDYFRLLAEKISASAYLKEAEIYIDGFYSFTPQEYLVMAELMKQCKSVTIAITSERLFFDSAPDELDLFRLSGETCYNIYDLARTSGIEMEQPIILKEQKKWNQPSLSHLEEKFDARPAEVFYGETAIQISQAVNRRAEIEGIAREIRDVVRTSGYRYRDIALLIRNGGDYHEIVEPVFDDYQIPYFIDQKRTMLNHPLIELIRSSLEVINSFWRYEPVFRAIKTELLYPFQESPHKMRERMDRLENYCLAYGINGSKWTKKDRWVYRRIRGLELTGNVQTDTEKEREQELNELKLMVTAPILRLSRRLKKADTGRKLCEAIYLYLEELDIPEKLEKWKMAAEEKGNLVRMREHEQVWNAVVELLDQYVEILGEEQVTLRAFADILEAGFESLHFSLIPPALDQVLIGDLEKSRLNEIKIVFVVGVNEGVLPAKISDEGILADEDRELLLAAGINVAPSSRTRLLDESFLAYKAFTAPSDMLYVSFPLANEEGKSLIPSSYIKRLKDMFPDANEAYYVTDPLELTEAGQLSFVSNFTTTLSYLNTQLQWKKRNYPISNLWWDVYNYYLESAWKNKAQKVFSSLYYSNRAVQLSKEAANELYGETIQASVSRMELFNGCAFSHFAQHGLKLRERQIFRLEAPDIGELFHAALKQIADIVNEQNISWAKLTRQQCEDLSKEAVKALAPKLQNEILLSSERHHYIKRKLEQIITRASLVLSEHAKVSGFSPIGLELGFGPNGDLPPLTFSLKNGKRMELAGRIDRVDKANLVDDSVFLRVVDYKSSEKDVNLTEVYYGLALQMLTYLDIVITHSSELVEMKASPAGVLYFHVHNPFINTKKMLTMDEIETEVMKKFKMNGLMLSDQRVIQLMDQSLESGDSQIVAAGIKKDGNLSKKSKVASLEEFDHLRNHVRDLYQKTGNAIIDGQIDIAPYKLKDKTPCTFCAYKSVCQFDESIESNRYRILTPYSKDDVLNLIRKEEMENE</sequence>
<organism evidence="16 17">
    <name type="scientific">Bacillus salipaludis</name>
    <dbReference type="NCBI Taxonomy" id="2547811"/>
    <lineage>
        <taxon>Bacteria</taxon>
        <taxon>Bacillati</taxon>
        <taxon>Bacillota</taxon>
        <taxon>Bacilli</taxon>
        <taxon>Bacillales</taxon>
        <taxon>Bacillaceae</taxon>
        <taxon>Bacillus</taxon>
    </lineage>
</organism>
<evidence type="ECO:0000256" key="11">
    <source>
        <dbReference type="ARBA" id="ARBA00023014"/>
    </source>
</evidence>
<dbReference type="EC" id="3.1.-.-" evidence="14"/>
<feature type="binding site" evidence="14">
    <location>
        <position position="1122"/>
    </location>
    <ligand>
        <name>[4Fe-4S] cluster</name>
        <dbReference type="ChEBI" id="CHEBI:49883"/>
    </ligand>
</feature>
<evidence type="ECO:0000256" key="12">
    <source>
        <dbReference type="ARBA" id="ARBA00023125"/>
    </source>
</evidence>
<keyword evidence="5 14" id="KW-0227">DNA damage</keyword>
<comment type="caution">
    <text evidence="16">The sequence shown here is derived from an EMBL/GenBank/DDBJ whole genome shotgun (WGS) entry which is preliminary data.</text>
</comment>
<keyword evidence="4 14" id="KW-0547">Nucleotide-binding</keyword>
<evidence type="ECO:0000256" key="8">
    <source>
        <dbReference type="ARBA" id="ARBA00022839"/>
    </source>
</evidence>
<evidence type="ECO:0000313" key="17">
    <source>
        <dbReference type="Proteomes" id="UP001623041"/>
    </source>
</evidence>
<keyword evidence="10 14" id="KW-0408">Iron</keyword>
<comment type="subunit">
    <text evidence="14">Heterodimer of AddA and AddB.</text>
</comment>
<keyword evidence="1 14" id="KW-0004">4Fe-4S</keyword>
<dbReference type="InterPro" id="IPR014140">
    <property type="entry name" value="DNA_helicase_suAddB"/>
</dbReference>
<comment type="miscellaneous">
    <text evidence="14">Despite having conserved helicase domains, this subunit does not have helicase activity.</text>
</comment>
<comment type="cofactor">
    <cofactor evidence="14">
        <name>Mg(2+)</name>
        <dbReference type="ChEBI" id="CHEBI:18420"/>
    </cofactor>
</comment>
<dbReference type="RefSeq" id="WP_406583150.1">
    <property type="nucleotide sequence ID" value="NZ_JBJHQH010000026.1"/>
</dbReference>
<reference evidence="16 17" key="1">
    <citation type="submission" date="2024-11" db="EMBL/GenBank/DDBJ databases">
        <authorList>
            <person name="Lucas J.A."/>
        </authorList>
    </citation>
    <scope>NUCLEOTIDE SEQUENCE [LARGE SCALE GENOMIC DNA]</scope>
    <source>
        <strain evidence="16 17">Z 5.4</strain>
    </source>
</reference>
<protein>
    <recommendedName>
        <fullName evidence="14">ATP-dependent helicase/deoxyribonuclease subunit B</fullName>
        <ecNumber evidence="14">3.1.-.-</ecNumber>
    </recommendedName>
    <alternativeName>
        <fullName evidence="14">ATP-dependent helicase/nuclease subunit AddB</fullName>
    </alternativeName>
</protein>
<dbReference type="Pfam" id="PF21445">
    <property type="entry name" value="ADDB_N"/>
    <property type="match status" value="1"/>
</dbReference>